<dbReference type="Pfam" id="PF00656">
    <property type="entry name" value="Peptidase_C14"/>
    <property type="match status" value="1"/>
</dbReference>
<gene>
    <name evidence="4" type="ORF">JI744_15910</name>
</gene>
<keyword evidence="5" id="KW-1185">Reference proteome</keyword>
<dbReference type="GO" id="GO:0004197">
    <property type="term" value="F:cysteine-type endopeptidase activity"/>
    <property type="evidence" value="ECO:0007669"/>
    <property type="project" value="InterPro"/>
</dbReference>
<comment type="caution">
    <text evidence="4">The sequence shown here is derived from an EMBL/GenBank/DDBJ whole genome shotgun (WGS) entry which is preliminary data.</text>
</comment>
<dbReference type="GO" id="GO:0006508">
    <property type="term" value="P:proteolysis"/>
    <property type="evidence" value="ECO:0007669"/>
    <property type="project" value="InterPro"/>
</dbReference>
<dbReference type="PANTHER" id="PTHR22576">
    <property type="entry name" value="MUCOSA ASSOCIATED LYMPHOID TISSUE LYMPHOMA TRANSLOCATION PROTEIN 1/PARACASPASE"/>
    <property type="match status" value="1"/>
</dbReference>
<dbReference type="InterPro" id="IPR001309">
    <property type="entry name" value="Pept_C14_p20"/>
</dbReference>
<dbReference type="EMBL" id="JAESVP010000009">
    <property type="protein sequence ID" value="MBL4929591.1"/>
    <property type="molecule type" value="Genomic_DNA"/>
</dbReference>
<dbReference type="InterPro" id="IPR011600">
    <property type="entry name" value="Pept_C14_caspase"/>
</dbReference>
<name>A0A8J7MU17_9RHOB</name>
<feature type="region of interest" description="Disordered" evidence="1">
    <location>
        <begin position="321"/>
        <end position="342"/>
    </location>
</feature>
<sequence length="564" mass="59375">MPAAVSGRIAKGLRLCAATMALCLGVGPALAERVALVVGNGDYTVAPDLKNPVGDATAVAAGLKKLGFTVTLLTDTGTAAFQEQMDSFVVGAEGAESVVFYYAGHAFQLSGVNYLVPVDAALDSRERLTSETWSLDAVIARLQSRNRQTLIFLDACRNDPLPQGVRGSGAATDGLARVQAGVGTFVAFATAPGAVSADGVAGADHSPFATALLKHLPEKGKSVSDMMIEVRNDVENATLRRQVPWDQSSLREQFYFVPPEAAAKQELSEADYELLAQLAPDEREQFLALLAKSGFDQGSLKLAEEEIALAEANLEQVAEETTILDSPTPEAPAVESPTEAKAPAVPDALVSLEDLQVTDESVAIGDAPVPDETVLAAIDPALKPDEVDGKAAIRLAALDWDSRKIELGGPTRLQGREVTADTPEGRDLLTAIDPRLLGQVAPMPLDLAKSVQGELLRVGCYRMAVDGNWGKGSRTALTSYYLAKHVVPTSLEPSADLFMALSGETKVVCEARVASSAVKTGKRAQVETAPVEKASVKSNVKTGKKQETAKTRITKGTIGITGSF</sequence>
<protein>
    <submittedName>
        <fullName evidence="4">Caspase family protein</fullName>
    </submittedName>
</protein>
<feature type="domain" description="Caspase family p20" evidence="3">
    <location>
        <begin position="31"/>
        <end position="160"/>
    </location>
</feature>
<reference evidence="4" key="1">
    <citation type="submission" date="2021-01" db="EMBL/GenBank/DDBJ databases">
        <title>Genome seq and assembly of Tabrizicola sp. KVB23.</title>
        <authorList>
            <person name="Chhetri G."/>
        </authorList>
    </citation>
    <scope>NUCLEOTIDE SEQUENCE</scope>
    <source>
        <strain evidence="4">KVB23</strain>
    </source>
</reference>
<dbReference type="Gene3D" id="3.40.50.1460">
    <property type="match status" value="1"/>
</dbReference>
<evidence type="ECO:0000259" key="3">
    <source>
        <dbReference type="PROSITE" id="PS50208"/>
    </source>
</evidence>
<dbReference type="AlphaFoldDB" id="A0A8J7MU17"/>
<evidence type="ECO:0000313" key="5">
    <source>
        <dbReference type="Proteomes" id="UP000619033"/>
    </source>
</evidence>
<dbReference type="RefSeq" id="WP_202662135.1">
    <property type="nucleotide sequence ID" value="NZ_JAESVP010000009.1"/>
</dbReference>
<dbReference type="SUPFAM" id="SSF52129">
    <property type="entry name" value="Caspase-like"/>
    <property type="match status" value="1"/>
</dbReference>
<evidence type="ECO:0000256" key="2">
    <source>
        <dbReference type="SAM" id="SignalP"/>
    </source>
</evidence>
<keyword evidence="2" id="KW-0732">Signal</keyword>
<organism evidence="4 5">
    <name type="scientific">Fuscibacter oryzae</name>
    <dbReference type="NCBI Taxonomy" id="2803939"/>
    <lineage>
        <taxon>Bacteria</taxon>
        <taxon>Pseudomonadati</taxon>
        <taxon>Pseudomonadota</taxon>
        <taxon>Alphaproteobacteria</taxon>
        <taxon>Rhodobacterales</taxon>
        <taxon>Paracoccaceae</taxon>
        <taxon>Fuscibacter</taxon>
    </lineage>
</organism>
<dbReference type="InterPro" id="IPR029030">
    <property type="entry name" value="Caspase-like_dom_sf"/>
</dbReference>
<accession>A0A8J7MU17</accession>
<dbReference type="Proteomes" id="UP000619033">
    <property type="component" value="Unassembled WGS sequence"/>
</dbReference>
<evidence type="ECO:0000313" key="4">
    <source>
        <dbReference type="EMBL" id="MBL4929591.1"/>
    </source>
</evidence>
<proteinExistence type="predicted"/>
<dbReference type="PANTHER" id="PTHR22576:SF37">
    <property type="entry name" value="MUCOSA-ASSOCIATED LYMPHOID TISSUE LYMPHOMA TRANSLOCATION PROTEIN 1"/>
    <property type="match status" value="1"/>
</dbReference>
<dbReference type="InterPro" id="IPR052039">
    <property type="entry name" value="Caspase-related_regulators"/>
</dbReference>
<evidence type="ECO:0000256" key="1">
    <source>
        <dbReference type="SAM" id="MobiDB-lite"/>
    </source>
</evidence>
<feature type="signal peptide" evidence="2">
    <location>
        <begin position="1"/>
        <end position="31"/>
    </location>
</feature>
<dbReference type="PROSITE" id="PS50208">
    <property type="entry name" value="CASPASE_P20"/>
    <property type="match status" value="1"/>
</dbReference>
<feature type="chain" id="PRO_5035312302" evidence="2">
    <location>
        <begin position="32"/>
        <end position="564"/>
    </location>
</feature>